<organism evidence="1 2">
    <name type="scientific">Lysinibacillus piscis</name>
    <dbReference type="NCBI Taxonomy" id="2518931"/>
    <lineage>
        <taxon>Bacteria</taxon>
        <taxon>Bacillati</taxon>
        <taxon>Bacillota</taxon>
        <taxon>Bacilli</taxon>
        <taxon>Bacillales</taxon>
        <taxon>Bacillaceae</taxon>
        <taxon>Lysinibacillus</taxon>
    </lineage>
</organism>
<reference evidence="1" key="1">
    <citation type="submission" date="2022-08" db="EMBL/GenBank/DDBJ databases">
        <title>Draft genome sequence of Lysinibacillus sp. strain KH24.</title>
        <authorList>
            <person name="Kanbe H."/>
            <person name="Itoh H."/>
        </authorList>
    </citation>
    <scope>NUCLEOTIDE SEQUENCE</scope>
    <source>
        <strain evidence="1">KH24</strain>
    </source>
</reference>
<accession>A0ABQ5NLN0</accession>
<dbReference type="Proteomes" id="UP001065593">
    <property type="component" value="Unassembled WGS sequence"/>
</dbReference>
<keyword evidence="2" id="KW-1185">Reference proteome</keyword>
<gene>
    <name evidence="1" type="ORF">LYSBPC_21550</name>
</gene>
<dbReference type="EMBL" id="BRZA01000002">
    <property type="protein sequence ID" value="GLC89028.1"/>
    <property type="molecule type" value="Genomic_DNA"/>
</dbReference>
<proteinExistence type="predicted"/>
<name>A0ABQ5NLN0_9BACI</name>
<protein>
    <submittedName>
        <fullName evidence="1">Uncharacterized protein</fullName>
    </submittedName>
</protein>
<comment type="caution">
    <text evidence="1">The sequence shown here is derived from an EMBL/GenBank/DDBJ whole genome shotgun (WGS) entry which is preliminary data.</text>
</comment>
<evidence type="ECO:0000313" key="2">
    <source>
        <dbReference type="Proteomes" id="UP001065593"/>
    </source>
</evidence>
<sequence length="39" mass="4346">MRGAIVKKLSVALIGIIVLFLLNELLSKYIVNEYTALLL</sequence>
<evidence type="ECO:0000313" key="1">
    <source>
        <dbReference type="EMBL" id="GLC89028.1"/>
    </source>
</evidence>